<evidence type="ECO:0000256" key="3">
    <source>
        <dbReference type="ARBA" id="ARBA00019010"/>
    </source>
</evidence>
<dbReference type="Proteomes" id="UP000034956">
    <property type="component" value="Unassembled WGS sequence"/>
</dbReference>
<dbReference type="Pfam" id="PF02367">
    <property type="entry name" value="TsaE"/>
    <property type="match status" value="1"/>
</dbReference>
<dbReference type="Gene3D" id="3.40.50.300">
    <property type="entry name" value="P-loop containing nucleotide triphosphate hydrolases"/>
    <property type="match status" value="1"/>
</dbReference>
<evidence type="ECO:0000313" key="12">
    <source>
        <dbReference type="Proteomes" id="UP000034956"/>
    </source>
</evidence>
<dbReference type="NCBIfam" id="TIGR00150">
    <property type="entry name" value="T6A_YjeE"/>
    <property type="match status" value="1"/>
</dbReference>
<dbReference type="EMBL" id="LCPF01000001">
    <property type="protein sequence ID" value="KKU91559.1"/>
    <property type="molecule type" value="Genomic_DNA"/>
</dbReference>
<comment type="caution">
    <text evidence="11">The sequence shown here is derived from an EMBL/GenBank/DDBJ whole genome shotgun (WGS) entry which is preliminary data.</text>
</comment>
<keyword evidence="5" id="KW-0819">tRNA processing</keyword>
<keyword evidence="9" id="KW-0460">Magnesium</keyword>
<name>A0A0G1UBQ7_9BACT</name>
<dbReference type="GO" id="GO:0002949">
    <property type="term" value="P:tRNA threonylcarbamoyladenosine modification"/>
    <property type="evidence" value="ECO:0007669"/>
    <property type="project" value="InterPro"/>
</dbReference>
<evidence type="ECO:0000256" key="7">
    <source>
        <dbReference type="ARBA" id="ARBA00022741"/>
    </source>
</evidence>
<accession>A0A0G1UBQ7</accession>
<sequence>MTVKSLSARATQALAGAIGQKMLRGRIKQRLGRALVIGLSGELGTGKTTFIQALARKLGVKNRLTSPTFLIMRNYKIRSGKFRRFFHVDAYRLKKPEELLALGFKEVVEEPANVILIEWAEKIKKVLPPKMLWLGFRHGRKENERFIKTNL</sequence>
<evidence type="ECO:0000256" key="5">
    <source>
        <dbReference type="ARBA" id="ARBA00022694"/>
    </source>
</evidence>
<dbReference type="GO" id="GO:0046872">
    <property type="term" value="F:metal ion binding"/>
    <property type="evidence" value="ECO:0007669"/>
    <property type="project" value="UniProtKB-KW"/>
</dbReference>
<organism evidence="11 12">
    <name type="scientific">Candidatus Jorgensenbacteria bacterium GW2011_GWA1_48_11</name>
    <dbReference type="NCBI Taxonomy" id="1618660"/>
    <lineage>
        <taxon>Bacteria</taxon>
        <taxon>Candidatus Joergenseniibacteriota</taxon>
    </lineage>
</organism>
<dbReference type="AlphaFoldDB" id="A0A0G1UBQ7"/>
<dbReference type="InterPro" id="IPR027417">
    <property type="entry name" value="P-loop_NTPase"/>
</dbReference>
<gene>
    <name evidence="11" type="ORF">UY23_C0001G0165</name>
</gene>
<protein>
    <recommendedName>
        <fullName evidence="3">tRNA threonylcarbamoyladenosine biosynthesis protein TsaE</fullName>
    </recommendedName>
    <alternativeName>
        <fullName evidence="10">t(6)A37 threonylcarbamoyladenosine biosynthesis protein TsaE</fullName>
    </alternativeName>
</protein>
<evidence type="ECO:0000256" key="10">
    <source>
        <dbReference type="ARBA" id="ARBA00032441"/>
    </source>
</evidence>
<dbReference type="SUPFAM" id="SSF52540">
    <property type="entry name" value="P-loop containing nucleoside triphosphate hydrolases"/>
    <property type="match status" value="1"/>
</dbReference>
<comment type="subcellular location">
    <subcellularLocation>
        <location evidence="1">Cytoplasm</location>
    </subcellularLocation>
</comment>
<reference evidence="11 12" key="1">
    <citation type="journal article" date="2015" name="Nature">
        <title>rRNA introns, odd ribosomes, and small enigmatic genomes across a large radiation of phyla.</title>
        <authorList>
            <person name="Brown C.T."/>
            <person name="Hug L.A."/>
            <person name="Thomas B.C."/>
            <person name="Sharon I."/>
            <person name="Castelle C.J."/>
            <person name="Singh A."/>
            <person name="Wilkins M.J."/>
            <person name="Williams K.H."/>
            <person name="Banfield J.F."/>
        </authorList>
    </citation>
    <scope>NUCLEOTIDE SEQUENCE [LARGE SCALE GENOMIC DNA]</scope>
</reference>
<keyword evidence="4" id="KW-0963">Cytoplasm</keyword>
<dbReference type="GO" id="GO:0005524">
    <property type="term" value="F:ATP binding"/>
    <property type="evidence" value="ECO:0007669"/>
    <property type="project" value="UniProtKB-KW"/>
</dbReference>
<keyword evidence="8" id="KW-0067">ATP-binding</keyword>
<evidence type="ECO:0000256" key="2">
    <source>
        <dbReference type="ARBA" id="ARBA00007599"/>
    </source>
</evidence>
<keyword evidence="7" id="KW-0547">Nucleotide-binding</keyword>
<proteinExistence type="inferred from homology"/>
<dbReference type="InterPro" id="IPR003442">
    <property type="entry name" value="T6A_TsaE"/>
</dbReference>
<evidence type="ECO:0000256" key="4">
    <source>
        <dbReference type="ARBA" id="ARBA00022490"/>
    </source>
</evidence>
<evidence type="ECO:0000256" key="9">
    <source>
        <dbReference type="ARBA" id="ARBA00022842"/>
    </source>
</evidence>
<evidence type="ECO:0000256" key="8">
    <source>
        <dbReference type="ARBA" id="ARBA00022840"/>
    </source>
</evidence>
<evidence type="ECO:0000256" key="1">
    <source>
        <dbReference type="ARBA" id="ARBA00004496"/>
    </source>
</evidence>
<dbReference type="PANTHER" id="PTHR33540">
    <property type="entry name" value="TRNA THREONYLCARBAMOYLADENOSINE BIOSYNTHESIS PROTEIN TSAE"/>
    <property type="match status" value="1"/>
</dbReference>
<dbReference type="PANTHER" id="PTHR33540:SF2">
    <property type="entry name" value="TRNA THREONYLCARBAMOYLADENOSINE BIOSYNTHESIS PROTEIN TSAE"/>
    <property type="match status" value="1"/>
</dbReference>
<evidence type="ECO:0000256" key="6">
    <source>
        <dbReference type="ARBA" id="ARBA00022723"/>
    </source>
</evidence>
<comment type="similarity">
    <text evidence="2">Belongs to the TsaE family.</text>
</comment>
<keyword evidence="6" id="KW-0479">Metal-binding</keyword>
<dbReference type="GO" id="GO:0005737">
    <property type="term" value="C:cytoplasm"/>
    <property type="evidence" value="ECO:0007669"/>
    <property type="project" value="UniProtKB-SubCell"/>
</dbReference>
<evidence type="ECO:0000313" key="11">
    <source>
        <dbReference type="EMBL" id="KKU91559.1"/>
    </source>
</evidence>